<feature type="domain" description="ABC transmembrane type-1" evidence="8">
    <location>
        <begin position="83"/>
        <end position="272"/>
    </location>
</feature>
<feature type="transmembrane region" description="Helical" evidence="7">
    <location>
        <begin position="253"/>
        <end position="272"/>
    </location>
</feature>
<accession>A0A644YC34</accession>
<dbReference type="PANTHER" id="PTHR43386:SF1">
    <property type="entry name" value="D,D-DIPEPTIDE TRANSPORT SYSTEM PERMEASE PROTEIN DDPC-RELATED"/>
    <property type="match status" value="1"/>
</dbReference>
<evidence type="ECO:0000256" key="2">
    <source>
        <dbReference type="ARBA" id="ARBA00022448"/>
    </source>
</evidence>
<keyword evidence="4 7" id="KW-0812">Transmembrane</keyword>
<dbReference type="CDD" id="cd06261">
    <property type="entry name" value="TM_PBP2"/>
    <property type="match status" value="1"/>
</dbReference>
<keyword evidence="6 7" id="KW-0472">Membrane</keyword>
<dbReference type="EMBL" id="VSSQ01004642">
    <property type="protein sequence ID" value="MPM26070.1"/>
    <property type="molecule type" value="Genomic_DNA"/>
</dbReference>
<evidence type="ECO:0000259" key="8">
    <source>
        <dbReference type="PROSITE" id="PS50928"/>
    </source>
</evidence>
<reference evidence="9" key="1">
    <citation type="submission" date="2019-08" db="EMBL/GenBank/DDBJ databases">
        <authorList>
            <person name="Kucharzyk K."/>
            <person name="Murdoch R.W."/>
            <person name="Higgins S."/>
            <person name="Loffler F."/>
        </authorList>
    </citation>
    <scope>NUCLEOTIDE SEQUENCE</scope>
</reference>
<evidence type="ECO:0000256" key="3">
    <source>
        <dbReference type="ARBA" id="ARBA00022475"/>
    </source>
</evidence>
<dbReference type="InterPro" id="IPR025966">
    <property type="entry name" value="OppC_N"/>
</dbReference>
<dbReference type="PANTHER" id="PTHR43386">
    <property type="entry name" value="OLIGOPEPTIDE TRANSPORT SYSTEM PERMEASE PROTEIN APPC"/>
    <property type="match status" value="1"/>
</dbReference>
<evidence type="ECO:0000313" key="9">
    <source>
        <dbReference type="EMBL" id="MPM26070.1"/>
    </source>
</evidence>
<keyword evidence="3" id="KW-1003">Cell membrane</keyword>
<dbReference type="InterPro" id="IPR050366">
    <property type="entry name" value="BP-dependent_transpt_permease"/>
</dbReference>
<feature type="transmembrane region" description="Helical" evidence="7">
    <location>
        <begin position="21"/>
        <end position="43"/>
    </location>
</feature>
<proteinExistence type="predicted"/>
<dbReference type="Pfam" id="PF12911">
    <property type="entry name" value="OppC_N"/>
    <property type="match status" value="1"/>
</dbReference>
<gene>
    <name evidence="9" type="primary">gsiD_23</name>
    <name evidence="9" type="ORF">SDC9_72571</name>
</gene>
<evidence type="ECO:0000256" key="4">
    <source>
        <dbReference type="ARBA" id="ARBA00022692"/>
    </source>
</evidence>
<dbReference type="AlphaFoldDB" id="A0A644YC34"/>
<feature type="transmembrane region" description="Helical" evidence="7">
    <location>
        <begin position="132"/>
        <end position="158"/>
    </location>
</feature>
<dbReference type="GO" id="GO:0055085">
    <property type="term" value="P:transmembrane transport"/>
    <property type="evidence" value="ECO:0007669"/>
    <property type="project" value="InterPro"/>
</dbReference>
<keyword evidence="5 7" id="KW-1133">Transmembrane helix</keyword>
<comment type="caution">
    <text evidence="9">The sequence shown here is derived from an EMBL/GenBank/DDBJ whole genome shotgun (WGS) entry which is preliminary data.</text>
</comment>
<comment type="subcellular location">
    <subcellularLocation>
        <location evidence="1">Cell membrane</location>
        <topology evidence="1">Multi-pass membrane protein</topology>
    </subcellularLocation>
</comment>
<dbReference type="GO" id="GO:0005886">
    <property type="term" value="C:plasma membrane"/>
    <property type="evidence" value="ECO:0007669"/>
    <property type="project" value="UniProtKB-SubCell"/>
</dbReference>
<organism evidence="9">
    <name type="scientific">bioreactor metagenome</name>
    <dbReference type="NCBI Taxonomy" id="1076179"/>
    <lineage>
        <taxon>unclassified sequences</taxon>
        <taxon>metagenomes</taxon>
        <taxon>ecological metagenomes</taxon>
    </lineage>
</organism>
<dbReference type="InterPro" id="IPR035906">
    <property type="entry name" value="MetI-like_sf"/>
</dbReference>
<evidence type="ECO:0000256" key="6">
    <source>
        <dbReference type="ARBA" id="ARBA00023136"/>
    </source>
</evidence>
<feature type="transmembrane region" description="Helical" evidence="7">
    <location>
        <begin position="196"/>
        <end position="218"/>
    </location>
</feature>
<evidence type="ECO:0000256" key="1">
    <source>
        <dbReference type="ARBA" id="ARBA00004651"/>
    </source>
</evidence>
<feature type="transmembrane region" description="Helical" evidence="7">
    <location>
        <begin position="85"/>
        <end position="111"/>
    </location>
</feature>
<evidence type="ECO:0000256" key="7">
    <source>
        <dbReference type="SAM" id="Phobius"/>
    </source>
</evidence>
<evidence type="ECO:0000256" key="5">
    <source>
        <dbReference type="ARBA" id="ARBA00022989"/>
    </source>
</evidence>
<dbReference type="Gene3D" id="1.10.3720.10">
    <property type="entry name" value="MetI-like"/>
    <property type="match status" value="1"/>
</dbReference>
<dbReference type="PROSITE" id="PS50928">
    <property type="entry name" value="ABC_TM1"/>
    <property type="match status" value="1"/>
</dbReference>
<name>A0A644YC34_9ZZZZ</name>
<dbReference type="InterPro" id="IPR000515">
    <property type="entry name" value="MetI-like"/>
</dbReference>
<dbReference type="SUPFAM" id="SSF161098">
    <property type="entry name" value="MetI-like"/>
    <property type="match status" value="1"/>
</dbReference>
<sequence>MGSKRTSNLKQSLRVFFGRGLLVKICLGIIFLFVFAAVFAPVLTQYTPYEQDLTLTMAKPSQTHLLGTDNLGRDLLTRLIYGARISMVTSLMASLLGAAVGCTLGLLAGYFEGLLGGVIMRLVDAQLSIPTLILTMVFAMIIGQSIPGMAVVLAIGSIPGYVRVVNGMVLSIKSNDYVTAAMLVGQRERKMIFKHLLPNCFASIIVIFTMSLGTTIMVESSLSYLGVGIAPPTPAWGCMVSEGFKYLTTQPRLALLPGFCVMLIVISFNIVGDGLRDALDPRLRGKL</sequence>
<keyword evidence="2" id="KW-0813">Transport</keyword>
<protein>
    <submittedName>
        <fullName evidence="9">Glutathione transport system permease protein GsiD</fullName>
    </submittedName>
</protein>
<dbReference type="Pfam" id="PF00528">
    <property type="entry name" value="BPD_transp_1"/>
    <property type="match status" value="1"/>
</dbReference>